<dbReference type="RefSeq" id="XP_008718691.1">
    <property type="nucleotide sequence ID" value="XM_008720469.1"/>
</dbReference>
<feature type="transmembrane region" description="Helical" evidence="7">
    <location>
        <begin position="210"/>
        <end position="232"/>
    </location>
</feature>
<proteinExistence type="inferred from homology"/>
<evidence type="ECO:0000256" key="4">
    <source>
        <dbReference type="ARBA" id="ARBA00022989"/>
    </source>
</evidence>
<dbReference type="Pfam" id="PF01184">
    <property type="entry name" value="Gpr1_Fun34_YaaH"/>
    <property type="match status" value="1"/>
</dbReference>
<feature type="region of interest" description="Disordered" evidence="6">
    <location>
        <begin position="1"/>
        <end position="33"/>
    </location>
</feature>
<comment type="similarity">
    <text evidence="2">Belongs to the acetate uptake transporter (AceTr) (TC 2.A.96) family.</text>
</comment>
<dbReference type="InParanoid" id="W2RTU5"/>
<feature type="compositionally biased region" description="Basic and acidic residues" evidence="6">
    <location>
        <begin position="1"/>
        <end position="25"/>
    </location>
</feature>
<dbReference type="GeneID" id="19973471"/>
<evidence type="ECO:0000256" key="5">
    <source>
        <dbReference type="ARBA" id="ARBA00023136"/>
    </source>
</evidence>
<evidence type="ECO:0008006" key="10">
    <source>
        <dbReference type="Google" id="ProtNLM"/>
    </source>
</evidence>
<dbReference type="HOGENOM" id="CLU_051062_4_0_1"/>
<evidence type="ECO:0000256" key="1">
    <source>
        <dbReference type="ARBA" id="ARBA00004141"/>
    </source>
</evidence>
<evidence type="ECO:0000313" key="9">
    <source>
        <dbReference type="Proteomes" id="UP000030752"/>
    </source>
</evidence>
<sequence length="281" mass="30618">MENRDFADSTKEETPNGQALHRESNNSDYGLTTHPSHIETMEKIARTMSISGELFEKLYLSPPQANQVGDARKRFANPTPVALVGFLLPISSASCQLVGWRGSGAEYYGASVNGTYWFFGVVLMLLGGFLEFLFGNTFSFVVFCSFAGFWGTYGATLTEQFDAFTSYATAGETSGSGAESPVFQAGFGFFLCFMGLLCLIYLICSIRTNIIFFTIFLVLVPSFGAFAAAFWWNAQGRFGYCLTLLKVGGAGFFVVALLGWYLLFGSISSHSLPLSGKLTNS</sequence>
<comment type="subcellular location">
    <subcellularLocation>
        <location evidence="1">Membrane</location>
        <topology evidence="1">Multi-pass membrane protein</topology>
    </subcellularLocation>
</comment>
<protein>
    <recommendedName>
        <fullName evidence="10">Protein alcS</fullName>
    </recommendedName>
</protein>
<evidence type="ECO:0000256" key="6">
    <source>
        <dbReference type="SAM" id="MobiDB-lite"/>
    </source>
</evidence>
<dbReference type="PANTHER" id="PTHR31123:SF4">
    <property type="entry name" value="PROTEIN ALCS"/>
    <property type="match status" value="1"/>
</dbReference>
<dbReference type="PANTHER" id="PTHR31123">
    <property type="entry name" value="ACCUMULATION OF DYADS PROTEIN 2-RELATED"/>
    <property type="match status" value="1"/>
</dbReference>
<dbReference type="AlphaFoldDB" id="W2RTU5"/>
<organism evidence="8 9">
    <name type="scientific">Cyphellophora europaea (strain CBS 101466)</name>
    <name type="common">Phialophora europaea</name>
    <dbReference type="NCBI Taxonomy" id="1220924"/>
    <lineage>
        <taxon>Eukaryota</taxon>
        <taxon>Fungi</taxon>
        <taxon>Dikarya</taxon>
        <taxon>Ascomycota</taxon>
        <taxon>Pezizomycotina</taxon>
        <taxon>Eurotiomycetes</taxon>
        <taxon>Chaetothyriomycetidae</taxon>
        <taxon>Chaetothyriales</taxon>
        <taxon>Cyphellophoraceae</taxon>
        <taxon>Cyphellophora</taxon>
    </lineage>
</organism>
<accession>W2RTU5</accession>
<feature type="transmembrane region" description="Helical" evidence="7">
    <location>
        <begin position="133"/>
        <end position="153"/>
    </location>
</feature>
<dbReference type="Proteomes" id="UP000030752">
    <property type="component" value="Unassembled WGS sequence"/>
</dbReference>
<dbReference type="GO" id="GO:0005886">
    <property type="term" value="C:plasma membrane"/>
    <property type="evidence" value="ECO:0007669"/>
    <property type="project" value="TreeGrafter"/>
</dbReference>
<reference evidence="8 9" key="1">
    <citation type="submission" date="2013-03" db="EMBL/GenBank/DDBJ databases">
        <title>The Genome Sequence of Phialophora europaea CBS 101466.</title>
        <authorList>
            <consortium name="The Broad Institute Genomics Platform"/>
            <person name="Cuomo C."/>
            <person name="de Hoog S."/>
            <person name="Gorbushina A."/>
            <person name="Walker B."/>
            <person name="Young S.K."/>
            <person name="Zeng Q."/>
            <person name="Gargeya S."/>
            <person name="Fitzgerald M."/>
            <person name="Haas B."/>
            <person name="Abouelleil A."/>
            <person name="Allen A.W."/>
            <person name="Alvarado L."/>
            <person name="Arachchi H.M."/>
            <person name="Berlin A.M."/>
            <person name="Chapman S.B."/>
            <person name="Gainer-Dewar J."/>
            <person name="Goldberg J."/>
            <person name="Griggs A."/>
            <person name="Gujja S."/>
            <person name="Hansen M."/>
            <person name="Howarth C."/>
            <person name="Imamovic A."/>
            <person name="Ireland A."/>
            <person name="Larimer J."/>
            <person name="McCowan C."/>
            <person name="Murphy C."/>
            <person name="Pearson M."/>
            <person name="Poon T.W."/>
            <person name="Priest M."/>
            <person name="Roberts A."/>
            <person name="Saif S."/>
            <person name="Shea T."/>
            <person name="Sisk P."/>
            <person name="Sykes S."/>
            <person name="Wortman J."/>
            <person name="Nusbaum C."/>
            <person name="Birren B."/>
        </authorList>
    </citation>
    <scope>NUCLEOTIDE SEQUENCE [LARGE SCALE GENOMIC DNA]</scope>
    <source>
        <strain evidence="8 9">CBS 101466</strain>
    </source>
</reference>
<feature type="transmembrane region" description="Helical" evidence="7">
    <location>
        <begin position="107"/>
        <end position="126"/>
    </location>
</feature>
<evidence type="ECO:0000256" key="3">
    <source>
        <dbReference type="ARBA" id="ARBA00022692"/>
    </source>
</evidence>
<evidence type="ECO:0000256" key="7">
    <source>
        <dbReference type="SAM" id="Phobius"/>
    </source>
</evidence>
<keyword evidence="9" id="KW-1185">Reference proteome</keyword>
<dbReference type="InterPro" id="IPR000791">
    <property type="entry name" value="Gpr1/Fun34/SatP-like"/>
</dbReference>
<feature type="transmembrane region" description="Helical" evidence="7">
    <location>
        <begin position="244"/>
        <end position="264"/>
    </location>
</feature>
<dbReference type="eggNOG" id="ENOG502S179">
    <property type="taxonomic scope" value="Eukaryota"/>
</dbReference>
<gene>
    <name evidence="8" type="ORF">HMPREF1541_06132</name>
</gene>
<keyword evidence="4 7" id="KW-1133">Transmembrane helix</keyword>
<dbReference type="GO" id="GO:0015123">
    <property type="term" value="F:acetate transmembrane transporter activity"/>
    <property type="evidence" value="ECO:0007669"/>
    <property type="project" value="TreeGrafter"/>
</dbReference>
<keyword evidence="3 7" id="KW-0812">Transmembrane</keyword>
<dbReference type="VEuPathDB" id="FungiDB:HMPREF1541_06132"/>
<evidence type="ECO:0000256" key="2">
    <source>
        <dbReference type="ARBA" id="ARBA00005587"/>
    </source>
</evidence>
<dbReference type="InterPro" id="IPR051633">
    <property type="entry name" value="AceTr"/>
</dbReference>
<feature type="transmembrane region" description="Helical" evidence="7">
    <location>
        <begin position="81"/>
        <end position="101"/>
    </location>
</feature>
<feature type="transmembrane region" description="Helical" evidence="7">
    <location>
        <begin position="182"/>
        <end position="203"/>
    </location>
</feature>
<dbReference type="EMBL" id="KB822721">
    <property type="protein sequence ID" value="ETN39906.1"/>
    <property type="molecule type" value="Genomic_DNA"/>
</dbReference>
<dbReference type="STRING" id="1220924.W2RTU5"/>
<evidence type="ECO:0000313" key="8">
    <source>
        <dbReference type="EMBL" id="ETN39906.1"/>
    </source>
</evidence>
<keyword evidence="5 7" id="KW-0472">Membrane</keyword>
<dbReference type="OrthoDB" id="3648309at2759"/>
<name>W2RTU5_CYPE1</name>